<evidence type="ECO:0000256" key="1">
    <source>
        <dbReference type="SAM" id="MobiDB-lite"/>
    </source>
</evidence>
<feature type="transmembrane region" description="Helical" evidence="2">
    <location>
        <begin position="201"/>
        <end position="220"/>
    </location>
</feature>
<reference evidence="4" key="1">
    <citation type="submission" date="2019-06" db="EMBL/GenBank/DDBJ databases">
        <title>Gordonia isolated from sludge of a wastewater treatment plant.</title>
        <authorList>
            <person name="Tamura T."/>
            <person name="Aoyama K."/>
            <person name="Kang Y."/>
            <person name="Saito S."/>
            <person name="Akiyama N."/>
            <person name="Yazawa K."/>
            <person name="Gonoi T."/>
            <person name="Mikami Y."/>
        </authorList>
    </citation>
    <scope>NUCLEOTIDE SEQUENCE [LARGE SCALE GENOMIC DNA]</scope>
    <source>
        <strain evidence="4">NBRC 107697</strain>
    </source>
</reference>
<keyword evidence="2" id="KW-0812">Transmembrane</keyword>
<dbReference type="PANTHER" id="PTHR34219">
    <property type="entry name" value="IRON-REGULATED INNER MEMBRANE PROTEIN-RELATED"/>
    <property type="match status" value="1"/>
</dbReference>
<dbReference type="InterPro" id="IPR005625">
    <property type="entry name" value="PepSY-ass_TM"/>
</dbReference>
<feature type="transmembrane region" description="Helical" evidence="2">
    <location>
        <begin position="12"/>
        <end position="37"/>
    </location>
</feature>
<keyword evidence="2" id="KW-1133">Transmembrane helix</keyword>
<feature type="transmembrane region" description="Helical" evidence="2">
    <location>
        <begin position="365"/>
        <end position="390"/>
    </location>
</feature>
<dbReference type="Pfam" id="PF03929">
    <property type="entry name" value="PepSY_TM"/>
    <property type="match status" value="1"/>
</dbReference>
<dbReference type="PANTHER" id="PTHR34219:SF1">
    <property type="entry name" value="PEPSY DOMAIN-CONTAINING PROTEIN"/>
    <property type="match status" value="1"/>
</dbReference>
<name>A0A7I9UVD0_9ACTN</name>
<dbReference type="RefSeq" id="WP_161926547.1">
    <property type="nucleotide sequence ID" value="NZ_BJOU01000001.1"/>
</dbReference>
<keyword evidence="4" id="KW-1185">Reference proteome</keyword>
<keyword evidence="2" id="KW-0472">Membrane</keyword>
<proteinExistence type="predicted"/>
<comment type="caution">
    <text evidence="3">The sequence shown here is derived from an EMBL/GenBank/DDBJ whole genome shotgun (WGS) entry which is preliminary data.</text>
</comment>
<feature type="region of interest" description="Disordered" evidence="1">
    <location>
        <begin position="256"/>
        <end position="277"/>
    </location>
</feature>
<dbReference type="Proteomes" id="UP000444980">
    <property type="component" value="Unassembled WGS sequence"/>
</dbReference>
<sequence length="466" mass="50427">MFRPLLPLIRRLHFYAGILIAPFLLVATVSGGLYALAPTAEQFVYRDLLHSDSAGPPHTIADQVAAVRATHDAVTVTAVDAAAAPGQTTRVYLADDSLGDSQRRTVFVDPGSARILGETVTYGSNGALPLRTWIDHLHRDLHLGDAGRLYSETAASWLWVVALGGLVLWIARFRTRRRNTGESWWRVGTVARSGTRRTRTLNWHGAVGLWLVVGLVFLSATGLTWSRYAGENIAELRSQLSWQRPSLPTVLPVAHQHHTGAHPGGEAPTPSAPTPSAPTIVEDRLDAITTIARDHGVDGRVEISLPTDPSDAVTVTQTRLPWRYSSNAVAIDPTTLAVTAELPFASWSWPAKLTDWAIQLHMGILFGWVSALALVILAAALTTVIVRGYLMWWRRGPATRPGRAPSRGTWRTAVASSGWGTRLGFAALVATTAAVGWFVPLLGIPLAAFLVGDALIGRVRDRSPVR</sequence>
<organism evidence="3 4">
    <name type="scientific">Gordonia crocea</name>
    <dbReference type="NCBI Taxonomy" id="589162"/>
    <lineage>
        <taxon>Bacteria</taxon>
        <taxon>Bacillati</taxon>
        <taxon>Actinomycetota</taxon>
        <taxon>Actinomycetes</taxon>
        <taxon>Mycobacteriales</taxon>
        <taxon>Gordoniaceae</taxon>
        <taxon>Gordonia</taxon>
    </lineage>
</organism>
<protein>
    <submittedName>
        <fullName evidence="3">Membrane protein</fullName>
    </submittedName>
</protein>
<feature type="transmembrane region" description="Helical" evidence="2">
    <location>
        <begin position="437"/>
        <end position="456"/>
    </location>
</feature>
<accession>A0A7I9UVD0</accession>
<dbReference type="EMBL" id="BJOU01000001">
    <property type="protein sequence ID" value="GED97184.1"/>
    <property type="molecule type" value="Genomic_DNA"/>
</dbReference>
<feature type="transmembrane region" description="Helical" evidence="2">
    <location>
        <begin position="154"/>
        <end position="171"/>
    </location>
</feature>
<evidence type="ECO:0000313" key="3">
    <source>
        <dbReference type="EMBL" id="GED97184.1"/>
    </source>
</evidence>
<dbReference type="AlphaFoldDB" id="A0A7I9UVD0"/>
<gene>
    <name evidence="3" type="ORF">nbrc107697_12230</name>
</gene>
<dbReference type="OrthoDB" id="9791166at2"/>
<evidence type="ECO:0000313" key="4">
    <source>
        <dbReference type="Proteomes" id="UP000444980"/>
    </source>
</evidence>
<evidence type="ECO:0000256" key="2">
    <source>
        <dbReference type="SAM" id="Phobius"/>
    </source>
</evidence>